<dbReference type="Pfam" id="PF04234">
    <property type="entry name" value="CopC"/>
    <property type="match status" value="1"/>
</dbReference>
<accession>A0A5C8ZIN8</accession>
<dbReference type="Gene3D" id="2.60.40.1220">
    <property type="match status" value="1"/>
</dbReference>
<keyword evidence="6" id="KW-0472">Membrane</keyword>
<keyword evidence="9" id="KW-1185">Reference proteome</keyword>
<evidence type="ECO:0000256" key="2">
    <source>
        <dbReference type="ARBA" id="ARBA00022723"/>
    </source>
</evidence>
<gene>
    <name evidence="8" type="ORF">FMM08_00375</name>
</gene>
<sequence>MITNRPLSLEATPAAPSGAPVSFPSPARGLAVLGAAAALTCSSLLVAPAALAHDSLVSSVPGDGTTVTSAPESVSLGFSEAPLELGAQVVVTAPDGRVVTTGSPTVVGNDVVQGLAPDRPAGSYTVDWRVTSSDGHPIEGRVAFVAEGGVGASPTASSSAPSPSSSSSAPSPSATEAAASPSTEPASAQDDDGSGISGATWGWTIAAGAAGAAMGVLLVRARGRSGRA</sequence>
<evidence type="ECO:0000256" key="5">
    <source>
        <dbReference type="SAM" id="MobiDB-lite"/>
    </source>
</evidence>
<dbReference type="GO" id="GO:0030313">
    <property type="term" value="C:cell envelope"/>
    <property type="evidence" value="ECO:0007669"/>
    <property type="project" value="UniProtKB-SubCell"/>
</dbReference>
<keyword evidence="6" id="KW-0812">Transmembrane</keyword>
<keyword evidence="6" id="KW-1133">Transmembrane helix</keyword>
<dbReference type="AlphaFoldDB" id="A0A5C8ZIN8"/>
<evidence type="ECO:0000256" key="6">
    <source>
        <dbReference type="SAM" id="Phobius"/>
    </source>
</evidence>
<dbReference type="OrthoDB" id="5242236at2"/>
<dbReference type="GO" id="GO:0006825">
    <property type="term" value="P:copper ion transport"/>
    <property type="evidence" value="ECO:0007669"/>
    <property type="project" value="InterPro"/>
</dbReference>
<dbReference type="InterPro" id="IPR007348">
    <property type="entry name" value="CopC_dom"/>
</dbReference>
<keyword evidence="4" id="KW-0186">Copper</keyword>
<dbReference type="GO" id="GO:0005886">
    <property type="term" value="C:plasma membrane"/>
    <property type="evidence" value="ECO:0007669"/>
    <property type="project" value="TreeGrafter"/>
</dbReference>
<dbReference type="Proteomes" id="UP000321234">
    <property type="component" value="Unassembled WGS sequence"/>
</dbReference>
<feature type="compositionally biased region" description="Low complexity" evidence="5">
    <location>
        <begin position="152"/>
        <end position="188"/>
    </location>
</feature>
<comment type="caution">
    <text evidence="8">The sequence shown here is derived from an EMBL/GenBank/DDBJ whole genome shotgun (WGS) entry which is preliminary data.</text>
</comment>
<dbReference type="GO" id="GO:0042597">
    <property type="term" value="C:periplasmic space"/>
    <property type="evidence" value="ECO:0007669"/>
    <property type="project" value="InterPro"/>
</dbReference>
<keyword evidence="3" id="KW-0732">Signal</keyword>
<keyword evidence="2" id="KW-0479">Metal-binding</keyword>
<reference evidence="8 9" key="1">
    <citation type="submission" date="2019-07" db="EMBL/GenBank/DDBJ databases">
        <title>Quadrisphaera sp. strain DD2A genome sequencing and assembly.</title>
        <authorList>
            <person name="Kim I."/>
        </authorList>
    </citation>
    <scope>NUCLEOTIDE SEQUENCE [LARGE SCALE GENOMIC DNA]</scope>
    <source>
        <strain evidence="8 9">DD2A</strain>
    </source>
</reference>
<comment type="subcellular location">
    <subcellularLocation>
        <location evidence="1">Cell envelope</location>
    </subcellularLocation>
</comment>
<evidence type="ECO:0000256" key="1">
    <source>
        <dbReference type="ARBA" id="ARBA00004196"/>
    </source>
</evidence>
<dbReference type="EMBL" id="VKAC01000001">
    <property type="protein sequence ID" value="TXR57762.1"/>
    <property type="molecule type" value="Genomic_DNA"/>
</dbReference>
<evidence type="ECO:0000259" key="7">
    <source>
        <dbReference type="Pfam" id="PF04234"/>
    </source>
</evidence>
<dbReference type="InterPro" id="IPR032694">
    <property type="entry name" value="CopC/D"/>
</dbReference>
<organism evidence="8 9">
    <name type="scientific">Quadrisphaera setariae</name>
    <dbReference type="NCBI Taxonomy" id="2593304"/>
    <lineage>
        <taxon>Bacteria</taxon>
        <taxon>Bacillati</taxon>
        <taxon>Actinomycetota</taxon>
        <taxon>Actinomycetes</taxon>
        <taxon>Kineosporiales</taxon>
        <taxon>Kineosporiaceae</taxon>
        <taxon>Quadrisphaera</taxon>
    </lineage>
</organism>
<feature type="domain" description="CopC" evidence="7">
    <location>
        <begin position="53"/>
        <end position="144"/>
    </location>
</feature>
<evidence type="ECO:0000256" key="3">
    <source>
        <dbReference type="ARBA" id="ARBA00022729"/>
    </source>
</evidence>
<proteinExistence type="predicted"/>
<dbReference type="GO" id="GO:0005507">
    <property type="term" value="F:copper ion binding"/>
    <property type="evidence" value="ECO:0007669"/>
    <property type="project" value="InterPro"/>
</dbReference>
<evidence type="ECO:0000313" key="8">
    <source>
        <dbReference type="EMBL" id="TXR57762.1"/>
    </source>
</evidence>
<dbReference type="GO" id="GO:0046688">
    <property type="term" value="P:response to copper ion"/>
    <property type="evidence" value="ECO:0007669"/>
    <property type="project" value="InterPro"/>
</dbReference>
<feature type="region of interest" description="Disordered" evidence="5">
    <location>
        <begin position="150"/>
        <end position="200"/>
    </location>
</feature>
<evidence type="ECO:0000313" key="9">
    <source>
        <dbReference type="Proteomes" id="UP000321234"/>
    </source>
</evidence>
<dbReference type="InterPro" id="IPR014755">
    <property type="entry name" value="Cu-Rt/internalin_Ig-like"/>
</dbReference>
<name>A0A5C8ZIN8_9ACTN</name>
<protein>
    <submittedName>
        <fullName evidence="8">Copper resistance protein CopC</fullName>
    </submittedName>
</protein>
<feature type="region of interest" description="Disordered" evidence="5">
    <location>
        <begin position="1"/>
        <end position="20"/>
    </location>
</feature>
<feature type="transmembrane region" description="Helical" evidence="6">
    <location>
        <begin position="201"/>
        <end position="219"/>
    </location>
</feature>
<dbReference type="PANTHER" id="PTHR34820">
    <property type="entry name" value="INNER MEMBRANE PROTEIN YEBZ"/>
    <property type="match status" value="1"/>
</dbReference>
<dbReference type="PANTHER" id="PTHR34820:SF4">
    <property type="entry name" value="INNER MEMBRANE PROTEIN YEBZ"/>
    <property type="match status" value="1"/>
</dbReference>
<dbReference type="SUPFAM" id="SSF81296">
    <property type="entry name" value="E set domains"/>
    <property type="match status" value="1"/>
</dbReference>
<evidence type="ECO:0000256" key="4">
    <source>
        <dbReference type="ARBA" id="ARBA00023008"/>
    </source>
</evidence>
<dbReference type="InterPro" id="IPR014756">
    <property type="entry name" value="Ig_E-set"/>
</dbReference>